<gene>
    <name evidence="7" type="primary">LOC105173765</name>
</gene>
<dbReference type="GeneID" id="105173765"/>
<proteinExistence type="inferred from homology"/>
<dbReference type="RefSeq" id="XP_011093948.1">
    <property type="nucleotide sequence ID" value="XM_011095646.2"/>
</dbReference>
<evidence type="ECO:0000256" key="2">
    <source>
        <dbReference type="ARBA" id="ARBA00022801"/>
    </source>
</evidence>
<dbReference type="OrthoDB" id="65569at2759"/>
<keyword evidence="3" id="KW-0326">Glycosidase</keyword>
<accession>A0A6I9U4F3</accession>
<dbReference type="GO" id="GO:0005975">
    <property type="term" value="P:carbohydrate metabolic process"/>
    <property type="evidence" value="ECO:0007669"/>
    <property type="project" value="InterPro"/>
</dbReference>
<dbReference type="InterPro" id="IPR033132">
    <property type="entry name" value="GH_1_N_CS"/>
</dbReference>
<dbReference type="AlphaFoldDB" id="A0A6I9U4F3"/>
<feature type="chain" id="PRO_5027109406" evidence="5">
    <location>
        <begin position="25"/>
        <end position="517"/>
    </location>
</feature>
<protein>
    <submittedName>
        <fullName evidence="7">Beta-glucosidase 12-like isoform X1</fullName>
    </submittedName>
</protein>
<keyword evidence="6" id="KW-1185">Reference proteome</keyword>
<dbReference type="Pfam" id="PF00232">
    <property type="entry name" value="Glyco_hydro_1"/>
    <property type="match status" value="1"/>
</dbReference>
<dbReference type="Gene3D" id="3.20.20.80">
    <property type="entry name" value="Glycosidases"/>
    <property type="match status" value="1"/>
</dbReference>
<evidence type="ECO:0000256" key="1">
    <source>
        <dbReference type="ARBA" id="ARBA00010838"/>
    </source>
</evidence>
<dbReference type="InterPro" id="IPR017853">
    <property type="entry name" value="GH"/>
</dbReference>
<dbReference type="KEGG" id="sind:105173765"/>
<dbReference type="FunFam" id="3.20.20.80:FF:000020">
    <property type="entry name" value="Beta-glucosidase 12"/>
    <property type="match status" value="1"/>
</dbReference>
<dbReference type="SUPFAM" id="SSF51445">
    <property type="entry name" value="(Trans)glycosidases"/>
    <property type="match status" value="1"/>
</dbReference>
<keyword evidence="5" id="KW-0732">Signal</keyword>
<dbReference type="PRINTS" id="PR00131">
    <property type="entry name" value="GLHYDRLASE1"/>
</dbReference>
<dbReference type="PANTHER" id="PTHR10353:SF318">
    <property type="entry name" value="BETA-GLUCOSIDASE 31-RELATED"/>
    <property type="match status" value="1"/>
</dbReference>
<dbReference type="InterPro" id="IPR001360">
    <property type="entry name" value="Glyco_hydro_1"/>
</dbReference>
<organism evidence="6 7">
    <name type="scientific">Sesamum indicum</name>
    <name type="common">Oriental sesame</name>
    <name type="synonym">Sesamum orientale</name>
    <dbReference type="NCBI Taxonomy" id="4182"/>
    <lineage>
        <taxon>Eukaryota</taxon>
        <taxon>Viridiplantae</taxon>
        <taxon>Streptophyta</taxon>
        <taxon>Embryophyta</taxon>
        <taxon>Tracheophyta</taxon>
        <taxon>Spermatophyta</taxon>
        <taxon>Magnoliopsida</taxon>
        <taxon>eudicotyledons</taxon>
        <taxon>Gunneridae</taxon>
        <taxon>Pentapetalae</taxon>
        <taxon>asterids</taxon>
        <taxon>lamiids</taxon>
        <taxon>Lamiales</taxon>
        <taxon>Pedaliaceae</taxon>
        <taxon>Sesamum</taxon>
    </lineage>
</organism>
<dbReference type="Gramene" id="SIN_1025073.t">
    <property type="protein sequence ID" value="SIN_1025073.t"/>
    <property type="gene ID" value="SIN_1025073"/>
</dbReference>
<evidence type="ECO:0000256" key="3">
    <source>
        <dbReference type="ARBA" id="ARBA00023295"/>
    </source>
</evidence>
<evidence type="ECO:0000256" key="5">
    <source>
        <dbReference type="SAM" id="SignalP"/>
    </source>
</evidence>
<evidence type="ECO:0000256" key="4">
    <source>
        <dbReference type="RuleBase" id="RU003690"/>
    </source>
</evidence>
<sequence>MAIRPGHITLKVVILLVCSSFASTRLGLTFDDLPPINRSNFPLDFIFGAGSSAYQYEGAAFEGGRGTSIWDTYTHNFPGEISDGSNGDVADNFYYLYKDDIKLMKYIGLDAFRMSISWSRILPRGKLSRGVNKEGIDFYNNVLNELIANGITPFVTLFHWDLPQALEDEYTGFLSPLIINDFRDFAELCFKKFGDRVKHWITINEPHSYASCGYDGGFVDNMAPGRCSSRAICSQGDSATEPYIAAHHLLLSHATAAKLYKKKYQPIQRGEIGITLSTIWMVPYSSSELDVKAAQRALDFKYGWFIHPLVYGEYPQIMQLLVGSRLPKFTNKQIEMLKGSFDFLGLNYYTGNYAADIAVRSGNVSSTADSMVRLSTDDINGVPIGEPTGTMFLVYPKGLYDLLLYTKKKYKNPTIYITETGFSALKDGNIEHAVKDLQRINFYNSHFWVVREAIKKCVKVKGLFAWSFLDTFEWTTGYDIGFGFFYVDFKNGLRRIPKQSVVWFKNFLNKSEGGVFS</sequence>
<feature type="signal peptide" evidence="5">
    <location>
        <begin position="1"/>
        <end position="24"/>
    </location>
</feature>
<evidence type="ECO:0000313" key="7">
    <source>
        <dbReference type="RefSeq" id="XP_011093948.1"/>
    </source>
</evidence>
<dbReference type="FunCoup" id="A0A6I9U4F3">
    <property type="interactions" value="303"/>
</dbReference>
<dbReference type="GO" id="GO:0008422">
    <property type="term" value="F:beta-glucosidase activity"/>
    <property type="evidence" value="ECO:0007669"/>
    <property type="project" value="TreeGrafter"/>
</dbReference>
<dbReference type="PANTHER" id="PTHR10353">
    <property type="entry name" value="GLYCOSYL HYDROLASE"/>
    <property type="match status" value="1"/>
</dbReference>
<reference evidence="7" key="1">
    <citation type="submission" date="2025-08" db="UniProtKB">
        <authorList>
            <consortium name="RefSeq"/>
        </authorList>
    </citation>
    <scope>IDENTIFICATION</scope>
</reference>
<keyword evidence="2" id="KW-0378">Hydrolase</keyword>
<evidence type="ECO:0000313" key="6">
    <source>
        <dbReference type="Proteomes" id="UP000504604"/>
    </source>
</evidence>
<dbReference type="InParanoid" id="A0A6I9U4F3"/>
<dbReference type="Proteomes" id="UP000504604">
    <property type="component" value="Linkage group LG11"/>
</dbReference>
<dbReference type="PROSITE" id="PS00653">
    <property type="entry name" value="GLYCOSYL_HYDROL_F1_2"/>
    <property type="match status" value="1"/>
</dbReference>
<comment type="similarity">
    <text evidence="1 4">Belongs to the glycosyl hydrolase 1 family.</text>
</comment>
<name>A0A6I9U4F3_SESIN</name>